<sequence>MSAAVDSKTAAAYLIDPMNAPEPSHETGPGTHFGSTFAPAASSSNAPLSASRTSIGSNNPFRDSTEKRRSPKQSPPLEKGGASSHARHVSSGSRGSRGSPPAQFPAYRADAFGDYNDTRPRRSGSGGRPPPSYEEANSGNNSPNQKGHRRRTSSLSARYPGDDSHKPLDVLRRDSKKAYRSPHLKKHHIPGADTVDRLDPAIGGKAYHHEGPYDAALLARNTSYRNSPVAALETSNQEALKATPRENVQDALERHKPLDGVAVVPPGMPDRFGRVYNYEEGADLMHEENNDGPGYKRWPDKDYSPDDLKGKGDTFELDRALRAHKISDDGGIEMQDGRNLRKSYDQQQRAGAIDSRDPVEIAGGQDKYVEMEFAHTRDADARVKRSGSLRDGLKKRIGSLRRKHHDD</sequence>
<feature type="compositionally biased region" description="Polar residues" evidence="1">
    <location>
        <begin position="135"/>
        <end position="145"/>
    </location>
</feature>
<dbReference type="RefSeq" id="XP_047759667.1">
    <property type="nucleotide sequence ID" value="XM_047907158.1"/>
</dbReference>
<feature type="compositionally biased region" description="Polar residues" evidence="1">
    <location>
        <begin position="52"/>
        <end position="62"/>
    </location>
</feature>
<dbReference type="Pfam" id="PF08316">
    <property type="entry name" value="Pal1"/>
    <property type="match status" value="1"/>
</dbReference>
<dbReference type="GeneID" id="71987888"/>
<feature type="compositionally biased region" description="Basic and acidic residues" evidence="1">
    <location>
        <begin position="160"/>
        <end position="177"/>
    </location>
</feature>
<dbReference type="GO" id="GO:0005737">
    <property type="term" value="C:cytoplasm"/>
    <property type="evidence" value="ECO:0007669"/>
    <property type="project" value="TreeGrafter"/>
</dbReference>
<feature type="compositionally biased region" description="Basic residues" evidence="1">
    <location>
        <begin position="178"/>
        <end position="189"/>
    </location>
</feature>
<feature type="compositionally biased region" description="Basic and acidic residues" evidence="1">
    <location>
        <begin position="335"/>
        <end position="344"/>
    </location>
</feature>
<dbReference type="KEGG" id="ffu:CLAFUR5_08010"/>
<evidence type="ECO:0000256" key="1">
    <source>
        <dbReference type="SAM" id="MobiDB-lite"/>
    </source>
</evidence>
<reference evidence="2" key="2">
    <citation type="journal article" date="2022" name="Microb. Genom.">
        <title>A chromosome-scale genome assembly of the tomato pathogen Cladosporium fulvum reveals a compartmentalized genome architecture and the presence of a dispensable chromosome.</title>
        <authorList>
            <person name="Zaccaron A.Z."/>
            <person name="Chen L.H."/>
            <person name="Samaras A."/>
            <person name="Stergiopoulos I."/>
        </authorList>
    </citation>
    <scope>NUCLEOTIDE SEQUENCE</scope>
    <source>
        <strain evidence="2">Race5_Kim</strain>
    </source>
</reference>
<feature type="compositionally biased region" description="Low complexity" evidence="1">
    <location>
        <begin position="80"/>
        <end position="99"/>
    </location>
</feature>
<dbReference type="PANTHER" id="PTHR28307:SF1">
    <property type="entry name" value="PAL1 CELL MORPHOLOGY PROTEIN"/>
    <property type="match status" value="1"/>
</dbReference>
<protein>
    <submittedName>
        <fullName evidence="2">Uncharacterized protein</fullName>
    </submittedName>
</protein>
<dbReference type="OMA" id="GDYRRWP"/>
<gene>
    <name evidence="2" type="ORF">CLAFUR5_08010</name>
</gene>
<dbReference type="AlphaFoldDB" id="A0A9Q8P6U0"/>
<dbReference type="EMBL" id="CP090165">
    <property type="protein sequence ID" value="UJO15301.1"/>
    <property type="molecule type" value="Genomic_DNA"/>
</dbReference>
<proteinExistence type="predicted"/>
<dbReference type="InterPro" id="IPR013226">
    <property type="entry name" value="Pal1"/>
</dbReference>
<evidence type="ECO:0000313" key="3">
    <source>
        <dbReference type="Proteomes" id="UP000756132"/>
    </source>
</evidence>
<feature type="region of interest" description="Disordered" evidence="1">
    <location>
        <begin position="15"/>
        <end position="206"/>
    </location>
</feature>
<feature type="region of interest" description="Disordered" evidence="1">
    <location>
        <begin position="329"/>
        <end position="354"/>
    </location>
</feature>
<organism evidence="2 3">
    <name type="scientific">Passalora fulva</name>
    <name type="common">Tomato leaf mold</name>
    <name type="synonym">Cladosporium fulvum</name>
    <dbReference type="NCBI Taxonomy" id="5499"/>
    <lineage>
        <taxon>Eukaryota</taxon>
        <taxon>Fungi</taxon>
        <taxon>Dikarya</taxon>
        <taxon>Ascomycota</taxon>
        <taxon>Pezizomycotina</taxon>
        <taxon>Dothideomycetes</taxon>
        <taxon>Dothideomycetidae</taxon>
        <taxon>Mycosphaerellales</taxon>
        <taxon>Mycosphaerellaceae</taxon>
        <taxon>Fulvia</taxon>
    </lineage>
</organism>
<feature type="compositionally biased region" description="Basic residues" evidence="1">
    <location>
        <begin position="393"/>
        <end position="407"/>
    </location>
</feature>
<dbReference type="OrthoDB" id="5389892at2759"/>
<dbReference type="PANTHER" id="PTHR28307">
    <property type="entry name" value="PROTEIN PAL1"/>
    <property type="match status" value="1"/>
</dbReference>
<name>A0A9Q8P6U0_PASFU</name>
<feature type="compositionally biased region" description="Low complexity" evidence="1">
    <location>
        <begin position="38"/>
        <end position="51"/>
    </location>
</feature>
<dbReference type="Proteomes" id="UP000756132">
    <property type="component" value="Chromosome 3"/>
</dbReference>
<keyword evidence="3" id="KW-1185">Reference proteome</keyword>
<evidence type="ECO:0000313" key="2">
    <source>
        <dbReference type="EMBL" id="UJO15301.1"/>
    </source>
</evidence>
<feature type="region of interest" description="Disordered" evidence="1">
    <location>
        <begin position="380"/>
        <end position="407"/>
    </location>
</feature>
<reference evidence="2" key="1">
    <citation type="submission" date="2021-12" db="EMBL/GenBank/DDBJ databases">
        <authorList>
            <person name="Zaccaron A."/>
            <person name="Stergiopoulos I."/>
        </authorList>
    </citation>
    <scope>NUCLEOTIDE SEQUENCE</scope>
    <source>
        <strain evidence="2">Race5_Kim</strain>
    </source>
</reference>
<accession>A0A9Q8P6U0</accession>